<reference evidence="1" key="1">
    <citation type="submission" date="2021-03" db="EMBL/GenBank/DDBJ databases">
        <title>Acanthopleuribacteraceae sp. M133.</title>
        <authorList>
            <person name="Wang G."/>
        </authorList>
    </citation>
    <scope>NUCLEOTIDE SEQUENCE</scope>
    <source>
        <strain evidence="1">M133</strain>
    </source>
</reference>
<dbReference type="Pfam" id="PF07920">
    <property type="entry name" value="DUF1684"/>
    <property type="match status" value="1"/>
</dbReference>
<evidence type="ECO:0000313" key="2">
    <source>
        <dbReference type="Proteomes" id="UP000663929"/>
    </source>
</evidence>
<organism evidence="1 2">
    <name type="scientific">Sulfidibacter corallicola</name>
    <dbReference type="NCBI Taxonomy" id="2818388"/>
    <lineage>
        <taxon>Bacteria</taxon>
        <taxon>Pseudomonadati</taxon>
        <taxon>Acidobacteriota</taxon>
        <taxon>Holophagae</taxon>
        <taxon>Acanthopleuribacterales</taxon>
        <taxon>Acanthopleuribacteraceae</taxon>
        <taxon>Sulfidibacter</taxon>
    </lineage>
</organism>
<dbReference type="InterPro" id="IPR012467">
    <property type="entry name" value="DUF1684"/>
</dbReference>
<name>A0A8A4TV95_SULCO</name>
<dbReference type="Proteomes" id="UP000663929">
    <property type="component" value="Chromosome"/>
</dbReference>
<dbReference type="RefSeq" id="WP_237383976.1">
    <property type="nucleotide sequence ID" value="NZ_CP071793.1"/>
</dbReference>
<proteinExistence type="predicted"/>
<dbReference type="EMBL" id="CP071793">
    <property type="protein sequence ID" value="QTD53876.1"/>
    <property type="molecule type" value="Genomic_DNA"/>
</dbReference>
<dbReference type="PANTHER" id="PTHR41913">
    <property type="entry name" value="DUF1684 DOMAIN-CONTAINING PROTEIN"/>
    <property type="match status" value="1"/>
</dbReference>
<evidence type="ECO:0000313" key="1">
    <source>
        <dbReference type="EMBL" id="QTD53876.1"/>
    </source>
</evidence>
<dbReference type="PANTHER" id="PTHR41913:SF1">
    <property type="entry name" value="DUF1684 DOMAIN-CONTAINING PROTEIN"/>
    <property type="match status" value="1"/>
</dbReference>
<protein>
    <submittedName>
        <fullName evidence="1">DUF1684 domain-containing protein</fullName>
    </submittedName>
</protein>
<dbReference type="AlphaFoldDB" id="A0A8A4TV95"/>
<dbReference type="KEGG" id="scor:J3U87_15620"/>
<sequence length="290" mass="32949">MNILFCLFTFCFASQEQLSAFQQDEISWQKQREAQMTSDESWLSLVGLYWLKEGANTFGTDSANDFVLPIHSTVLKAGTFTLKDGKVTYRMERGQRAEVDGKLRNNGRLAMGEVLAHNHLRIFLIERGDRLALRIRDMRAKGLVQFKSLEFYAPKDKYRVEAVYEPFETPQKLIVGTVIDTEIELWVPGVLKFEIDGLPLEILPTLESKQDNQFFIMFKDQTAGATTYSGGRFLYTPLPTDGKLVINFNRAINPPCAYTAYATCPLPPAENWLGVPIEAGERTYRPSSHD</sequence>
<keyword evidence="2" id="KW-1185">Reference proteome</keyword>
<accession>A0A8A4TV95</accession>
<gene>
    <name evidence="1" type="ORF">J3U87_15620</name>
</gene>